<evidence type="ECO:0000256" key="4">
    <source>
        <dbReference type="ARBA" id="ARBA00023157"/>
    </source>
</evidence>
<protein>
    <recommendedName>
        <fullName evidence="10">Ceruloplasmin</fullName>
    </recommendedName>
</protein>
<evidence type="ECO:0000256" key="5">
    <source>
        <dbReference type="SAM" id="SignalP"/>
    </source>
</evidence>
<feature type="domain" description="Plastocyanin-like" evidence="7">
    <location>
        <begin position="91"/>
        <end position="200"/>
    </location>
</feature>
<feature type="domain" description="Plastocyanin-like" evidence="6">
    <location>
        <begin position="959"/>
        <end position="1077"/>
    </location>
</feature>
<keyword evidence="9" id="KW-1185">Reference proteome</keyword>
<dbReference type="InterPro" id="IPR002355">
    <property type="entry name" value="Cu_oxidase_Cu_BS"/>
</dbReference>
<evidence type="ECO:0000313" key="8">
    <source>
        <dbReference type="EMBL" id="CAH3033963.1"/>
    </source>
</evidence>
<evidence type="ECO:0000256" key="3">
    <source>
        <dbReference type="ARBA" id="ARBA00023002"/>
    </source>
</evidence>
<feature type="domain" description="Plastocyanin-like" evidence="7">
    <location>
        <begin position="1181"/>
        <end position="1290"/>
    </location>
</feature>
<dbReference type="InterPro" id="IPR011707">
    <property type="entry name" value="Cu-oxidase-like_N"/>
</dbReference>
<dbReference type="PANTHER" id="PTHR46806">
    <property type="entry name" value="F5/8 TYPE C DOMAIN-CONTAINING PROTEIN"/>
    <property type="match status" value="1"/>
</dbReference>
<keyword evidence="4" id="KW-1015">Disulfide bond</keyword>
<feature type="domain" description="Plastocyanin-like" evidence="6">
    <location>
        <begin position="2049"/>
        <end position="2167"/>
    </location>
</feature>
<dbReference type="Proteomes" id="UP001159405">
    <property type="component" value="Unassembled WGS sequence"/>
</dbReference>
<name>A0ABN8MTV4_9CNID</name>
<dbReference type="InterPro" id="IPR011706">
    <property type="entry name" value="Cu-oxidase_C"/>
</dbReference>
<dbReference type="Pfam" id="PF07732">
    <property type="entry name" value="Cu-oxidase_3"/>
    <property type="match status" value="6"/>
</dbReference>
<feature type="domain" description="Plastocyanin-like" evidence="6">
    <location>
        <begin position="280"/>
        <end position="358"/>
    </location>
</feature>
<evidence type="ECO:0000313" key="9">
    <source>
        <dbReference type="Proteomes" id="UP001159405"/>
    </source>
</evidence>
<organism evidence="8 9">
    <name type="scientific">Porites lobata</name>
    <dbReference type="NCBI Taxonomy" id="104759"/>
    <lineage>
        <taxon>Eukaryota</taxon>
        <taxon>Metazoa</taxon>
        <taxon>Cnidaria</taxon>
        <taxon>Anthozoa</taxon>
        <taxon>Hexacorallia</taxon>
        <taxon>Scleractinia</taxon>
        <taxon>Fungiina</taxon>
        <taxon>Poritidae</taxon>
        <taxon>Porites</taxon>
    </lineage>
</organism>
<proteinExistence type="inferred from homology"/>
<feature type="domain" description="Plastocyanin-like" evidence="7">
    <location>
        <begin position="1522"/>
        <end position="1650"/>
    </location>
</feature>
<dbReference type="PROSITE" id="PS00079">
    <property type="entry name" value="MULTICOPPER_OXIDASE1"/>
    <property type="match status" value="4"/>
</dbReference>
<comment type="caution">
    <text evidence="8">The sequence shown here is derived from an EMBL/GenBank/DDBJ whole genome shotgun (WGS) entry which is preliminary data.</text>
</comment>
<feature type="domain" description="Plastocyanin-like" evidence="7">
    <location>
        <begin position="439"/>
        <end position="560"/>
    </location>
</feature>
<feature type="domain" description="Plastocyanin-like" evidence="7">
    <location>
        <begin position="807"/>
        <end position="914"/>
    </location>
</feature>
<dbReference type="Pfam" id="PF07731">
    <property type="entry name" value="Cu-oxidase_2"/>
    <property type="match status" value="4"/>
</dbReference>
<keyword evidence="2" id="KW-0479">Metal-binding</keyword>
<dbReference type="CDD" id="cd04200">
    <property type="entry name" value="CuRO_2_ceruloplasmin_like"/>
    <property type="match status" value="2"/>
</dbReference>
<dbReference type="InterPro" id="IPR050633">
    <property type="entry name" value="Neuropilin_MCO_CoagFactor"/>
</dbReference>
<dbReference type="SUPFAM" id="SSF49503">
    <property type="entry name" value="Cupredoxins"/>
    <property type="match status" value="12"/>
</dbReference>
<evidence type="ECO:0000259" key="6">
    <source>
        <dbReference type="Pfam" id="PF07731"/>
    </source>
</evidence>
<dbReference type="InterPro" id="IPR033138">
    <property type="entry name" value="Cu_oxidase_CS"/>
</dbReference>
<comment type="similarity">
    <text evidence="1">Belongs to the multicopper oxidase family.</text>
</comment>
<evidence type="ECO:0000259" key="7">
    <source>
        <dbReference type="Pfam" id="PF07732"/>
    </source>
</evidence>
<dbReference type="InterPro" id="IPR008972">
    <property type="entry name" value="Cupredoxin"/>
</dbReference>
<sequence>MFIFLWSFQLSMMVSAVTREYYIAAVIKEWNYAPSGQDKIKGVPLQNDSQARPFTLRGASGIATVYKKVLYREYTDGTFTHEKPHPAHLGVLGPVIKGEVGDVIKIHFTNKANRNFSVHSHGVFYVKGDEGALYADHTSKDQKRDDMVKPGDIHHYTWIVNEEHGPAKADDDCVTLMYHSHVMSVEDTNTGLIGPLLICKRGALMGNSVQRKNFDKEFFLLFTVMDENKSWLLDDNIQTYSDNPAEAMANKFNPGFRGSNRIASINGYKFGNLPGLDMCHGDTVSWHIIGIGSFNDVHNPSFHGHTVKINSHRRDTAIVLAATFLTAYMKAWNPGKWLLNCMNSGFFDDGMSAIFNVQACGKNVNMPTVSGKRTKMYYIAADEVMWDYGPSGVNNMDAKELTSPGSESAKYFTHADNRIGGRYKKAIFVEYTDNTFTTKVNRTDSEMHLGFLGPIIRAEVGDEIQVLFKNQGSRSYSMHPLGVFYNKANEGAGYQDGTSGNDTADDAIMPNQTFLYIWTVPEAVAPTDEDPPCITWMYYSSVDSTKDVHSGLIGCLIVCKKGTLEENKPWKRKDVDHEFCLRFALTNEGFSWYLNENKNLAGNASTIDASDRGFRQSNEMRNINGFMYGNLPGLRMCKGDDVSWHFLGGPGGLLHSAYFHGNTLIRNGNNHDTVGLMEGSLATMHMIPDNPGEWQLADRVYDNLVGGTVAKYTVLKDCGNSSSVQPMNGRKRWYYIAAVEETWDYAPSGKDLIEGVDLKDSQHAARYGLPGPRFLGGILKKAIYREYTDATFTQRKQRNSEEEYLGILGPMIKAEVGDTIEVIFKNLASREYSIHPHGLFYSKQNEGSQYKDGTAGADLTDNAIAPGKIHNYVWEVPSRAGPGPNDTDCLTWGYYSDVNPVKDTNTGLVGALVICRKGTLDDQGKMKGVDREFATMFNIFDESRNWYVEENIRNYLTDKNPPPLDQLLRNFDFWESNYKHTINGYHYGNVPGLTMYKGEKVVWYLLQVGGRTQKHPVHFHGQTILYKSQTYHRSDVFDLLPESFATAVMIPDAVGTWLLHCHVNIHMDGGMNALFTVLAPTITDDAKKLHLSVIWSFLPSTIMVRAVTREYYIAAVIKEWNYAPSGQNQIKGVALQDDSQARPFTQRGVSRVATLYKKVLYREFTDGSFTQEKPHPSHLGVLGPVIKGEVGDVVKIHFKNKANKAFTVHSHGIFYDKSDEGALYADHSSDDQKRGDLVEPNKTHLYTWIVTEEHAPTEGDGDCVIRMYHSHVMSVNDINTGLIGPLLICKRGALMENSVNRKYVDKEFFLLITEMDENKSWLLDDNIQTYFANPEQAMANKFDPGFKASNRMASINGYIYGNLPGLDMCHGDTVSWHIIGVGEFSDVHNPSFHGHTVKINSHRRDTAIVLPATFLTAYMKAWNPGTWLLNCMNSHFFDKGMSALFYVKKCEKNVAMPTVSGNRTKMYYIAADEVMWDYGPSGVNKIDGKSLTSPGSDSAKYFTRADNRIGGRYKKAIFVEYTDRNFTTKVNRTASEEHLGLLGPTIRAEVGDEIQVLFKNQGNRNYSMHPLGVFYDKANEGAGYNGTSGNDTTGGDAVMPNETFLYRWTVPEAVAPTDEDPPCITWMYYSSVDLTKDVHSGLIGCLIVCKKGTLEENRPWKRKDVDHEFCLRFALTDEGLSWYFNENKNLAGNASTIDANDAGFKESNKMRNINGFMYGNLPGLRMCKGDDVSWHFLGGPAAQMHSAYFYGNTLIRNGNNYDTVGLMEGSLATMHMTPDNPGEWKLADRTNSNLEGGTTAKYTVLKDCGNASSDQPMSGRKRWYYIAAVEETWNYAPTGKDLIEGVELKDSPHAARYTLPGDRFLGGILKKAIYREYTDATFTQQKKRNKEEEHLGIMGPMIKAEVGDTIEVIFKNLASREYSIHPHGLFYSKQDEGSRYKDNTSGADLVDNAIAPGKIHNYVWEVPARAGPGANDTDCLTWGYYSDVNPVKDTNTGLVGALVICRKGTLDDHGKVKGVDREFAALFTVFDENRNWYVRENVENYLTDQNPPPVNQLVGIFDFWESNLKAAINGYVFGNVPGFTMYKGEKVVWYLLQVGGMTEMHTVHFHGQTILYKSQTYHRNDVYDLLPESFATVEMIPDAVGTWMLHCHVNVHLDGGMKTLFTVLAPTSEFVKQTIAML</sequence>
<accession>A0ABN8MTV4</accession>
<gene>
    <name evidence="8" type="ORF">PLOB_00016195</name>
</gene>
<evidence type="ECO:0008006" key="10">
    <source>
        <dbReference type="Google" id="ProtNLM"/>
    </source>
</evidence>
<evidence type="ECO:0000256" key="2">
    <source>
        <dbReference type="ARBA" id="ARBA00022723"/>
    </source>
</evidence>
<keyword evidence="5" id="KW-0732">Signal</keyword>
<dbReference type="EMBL" id="CALNXK010000002">
    <property type="protein sequence ID" value="CAH3033963.1"/>
    <property type="molecule type" value="Genomic_DNA"/>
</dbReference>
<dbReference type="PANTHER" id="PTHR46806:SF7">
    <property type="entry name" value="COAGULATION FACTOR VIII"/>
    <property type="match status" value="1"/>
</dbReference>
<feature type="signal peptide" evidence="5">
    <location>
        <begin position="1"/>
        <end position="16"/>
    </location>
</feature>
<reference evidence="8 9" key="1">
    <citation type="submission" date="2022-05" db="EMBL/GenBank/DDBJ databases">
        <authorList>
            <consortium name="Genoscope - CEA"/>
            <person name="William W."/>
        </authorList>
    </citation>
    <scope>NUCLEOTIDE SEQUENCE [LARGE SCALE GENOMIC DNA]</scope>
</reference>
<feature type="domain" description="Plastocyanin-like" evidence="7">
    <location>
        <begin position="1897"/>
        <end position="2004"/>
    </location>
</feature>
<dbReference type="Gene3D" id="2.60.40.420">
    <property type="entry name" value="Cupredoxins - blue copper proteins"/>
    <property type="match status" value="6"/>
</dbReference>
<keyword evidence="3" id="KW-0560">Oxidoreductase</keyword>
<evidence type="ECO:0000256" key="1">
    <source>
        <dbReference type="ARBA" id="ARBA00010609"/>
    </source>
</evidence>
<feature type="chain" id="PRO_5045115465" description="Ceruloplasmin" evidence="5">
    <location>
        <begin position="17"/>
        <end position="2182"/>
    </location>
</feature>
<feature type="domain" description="Plastocyanin-like" evidence="6">
    <location>
        <begin position="1370"/>
        <end position="1448"/>
    </location>
</feature>
<dbReference type="PROSITE" id="PS00080">
    <property type="entry name" value="MULTICOPPER_OXIDASE2"/>
    <property type="match status" value="2"/>
</dbReference>